<proteinExistence type="predicted"/>
<evidence type="ECO:0000256" key="1">
    <source>
        <dbReference type="SAM" id="SignalP"/>
    </source>
</evidence>
<sequence>MVSGHFCVHVFACLCALARVQTSDALRLVPLGAGGLHPHPDRKFEKARGICEKSKPAPSATSSVPTASRRAAVVIWKESFRGFSGLPHFMRQGAPRKSPSCTPVAEEMQRALAANHLDKVIAPLEEHFKVDVFLFTQSCSTEMQRKLLSWYNRGRNRTVQHVFEEADSQYDRAATSAQELLAYFHNSAEAAAAQYSFVHFMRFDLVTEMSIATDSFLEQVDRSVFAADDVAITLPGWMMKCVLPPISEQCKDMELDSTRGVHPWYQCFTVNLDDVQFQSYDHPFFIYRGPVGYKFLGGPMARLCHMLHGQYGGPRCLAEDAAQLVCEYICPLGAWDGGIACLGTFWQRFFEERGFVSRFDETLEVGQQIHFCKP</sequence>
<organism evidence="2">
    <name type="scientific">Alexandrium catenella</name>
    <name type="common">Red tide dinoflagellate</name>
    <name type="synonym">Gonyaulax catenella</name>
    <dbReference type="NCBI Taxonomy" id="2925"/>
    <lineage>
        <taxon>Eukaryota</taxon>
        <taxon>Sar</taxon>
        <taxon>Alveolata</taxon>
        <taxon>Dinophyceae</taxon>
        <taxon>Gonyaulacales</taxon>
        <taxon>Pyrocystaceae</taxon>
        <taxon>Alexandrium</taxon>
    </lineage>
</organism>
<feature type="chain" id="PRO_5030992690" description="Hexosyltransferase" evidence="1">
    <location>
        <begin position="26"/>
        <end position="374"/>
    </location>
</feature>
<reference evidence="2" key="1">
    <citation type="submission" date="2021-01" db="EMBL/GenBank/DDBJ databases">
        <authorList>
            <person name="Corre E."/>
            <person name="Pelletier E."/>
            <person name="Niang G."/>
            <person name="Scheremetjew M."/>
            <person name="Finn R."/>
            <person name="Kale V."/>
            <person name="Holt S."/>
            <person name="Cochrane G."/>
            <person name="Meng A."/>
            <person name="Brown T."/>
            <person name="Cohen L."/>
        </authorList>
    </citation>
    <scope>NUCLEOTIDE SEQUENCE</scope>
    <source>
        <strain evidence="2">OF101</strain>
    </source>
</reference>
<protein>
    <recommendedName>
        <fullName evidence="3">Hexosyltransferase</fullName>
    </recommendedName>
</protein>
<gene>
    <name evidence="2" type="ORF">ACAT0790_LOCUS3587</name>
</gene>
<dbReference type="EMBL" id="HBGE01005835">
    <property type="protein sequence ID" value="CAD9092726.1"/>
    <property type="molecule type" value="Transcribed_RNA"/>
</dbReference>
<accession>A0A7S1L2L0</accession>
<feature type="signal peptide" evidence="1">
    <location>
        <begin position="1"/>
        <end position="25"/>
    </location>
</feature>
<keyword evidence="1" id="KW-0732">Signal</keyword>
<evidence type="ECO:0008006" key="3">
    <source>
        <dbReference type="Google" id="ProtNLM"/>
    </source>
</evidence>
<dbReference type="AlphaFoldDB" id="A0A7S1L2L0"/>
<evidence type="ECO:0000313" key="2">
    <source>
        <dbReference type="EMBL" id="CAD9092726.1"/>
    </source>
</evidence>
<name>A0A7S1L2L0_ALECA</name>